<dbReference type="GO" id="GO:0006623">
    <property type="term" value="P:protein targeting to vacuole"/>
    <property type="evidence" value="ECO:0007669"/>
    <property type="project" value="TreeGrafter"/>
</dbReference>
<evidence type="ECO:0000256" key="1">
    <source>
        <dbReference type="ARBA" id="ARBA00061469"/>
    </source>
</evidence>
<dbReference type="AlphaFoldDB" id="A0A834BPF7"/>
<evidence type="ECO:0000313" key="2">
    <source>
        <dbReference type="EMBL" id="KAF6717502.1"/>
    </source>
</evidence>
<dbReference type="GO" id="GO:0043161">
    <property type="term" value="P:proteasome-mediated ubiquitin-dependent protein catabolic process"/>
    <property type="evidence" value="ECO:0007669"/>
    <property type="project" value="TreeGrafter"/>
</dbReference>
<dbReference type="GO" id="GO:0007039">
    <property type="term" value="P:protein catabolic process in the vacuole"/>
    <property type="evidence" value="ECO:0007669"/>
    <property type="project" value="TreeGrafter"/>
</dbReference>
<name>A0A834BPF7_ORYME</name>
<dbReference type="PANTHER" id="PTHR14534:SF3">
    <property type="entry name" value="GID COMPLEX SUBUNIT 4 HOMOLOG"/>
    <property type="match status" value="1"/>
</dbReference>
<dbReference type="GO" id="GO:0045721">
    <property type="term" value="P:negative regulation of gluconeogenesis"/>
    <property type="evidence" value="ECO:0007669"/>
    <property type="project" value="TreeGrafter"/>
</dbReference>
<organism evidence="2 3">
    <name type="scientific">Oryzias melastigma</name>
    <name type="common">Marine medaka</name>
    <dbReference type="NCBI Taxonomy" id="30732"/>
    <lineage>
        <taxon>Eukaryota</taxon>
        <taxon>Metazoa</taxon>
        <taxon>Chordata</taxon>
        <taxon>Craniata</taxon>
        <taxon>Vertebrata</taxon>
        <taxon>Euteleostomi</taxon>
        <taxon>Actinopterygii</taxon>
        <taxon>Neopterygii</taxon>
        <taxon>Teleostei</taxon>
        <taxon>Neoteleostei</taxon>
        <taxon>Acanthomorphata</taxon>
        <taxon>Ovalentaria</taxon>
        <taxon>Atherinomorphae</taxon>
        <taxon>Beloniformes</taxon>
        <taxon>Adrianichthyidae</taxon>
        <taxon>Oryziinae</taxon>
        <taxon>Oryzias</taxon>
    </lineage>
</organism>
<comment type="similarity">
    <text evidence="1">Belongs to the GID4/VID24 family.</text>
</comment>
<dbReference type="GO" id="GO:0005773">
    <property type="term" value="C:vacuole"/>
    <property type="evidence" value="ECO:0007669"/>
    <property type="project" value="GOC"/>
</dbReference>
<evidence type="ECO:0000313" key="3">
    <source>
        <dbReference type="Proteomes" id="UP000646548"/>
    </source>
</evidence>
<sequence length="129" mass="14144">MPVRAECCTAGSACPSPACLHPPAPVNTHQPGVATSLLYSGSQFRGYQRSKGNSYDVEVVLQHVTIENSYLCGYLKIKGLTEVSQPLHQVRCSKEKFDPFSEGTCWKQAESGTCRFETNLRLSRPAPPL</sequence>
<dbReference type="Proteomes" id="UP000646548">
    <property type="component" value="Unassembled WGS sequence"/>
</dbReference>
<dbReference type="EMBL" id="WKFB01000831">
    <property type="protein sequence ID" value="KAF6717502.1"/>
    <property type="molecule type" value="Genomic_DNA"/>
</dbReference>
<gene>
    <name evidence="2" type="ORF">FQA47_005632</name>
</gene>
<dbReference type="InterPro" id="IPR018618">
    <property type="entry name" value="GID4/10-like"/>
</dbReference>
<dbReference type="GO" id="GO:0034657">
    <property type="term" value="C:GID complex"/>
    <property type="evidence" value="ECO:0007669"/>
    <property type="project" value="TreeGrafter"/>
</dbReference>
<dbReference type="PANTHER" id="PTHR14534">
    <property type="entry name" value="VACUOLAR IMPORT AND DEGRADATION PROTEIN 24"/>
    <property type="match status" value="1"/>
</dbReference>
<comment type="caution">
    <text evidence="2">The sequence shown here is derived from an EMBL/GenBank/DDBJ whole genome shotgun (WGS) entry which is preliminary data.</text>
</comment>
<reference evidence="2" key="1">
    <citation type="journal article" name="BMC Genomics">
        <title>Long-read sequencing and de novo genome assembly of marine medaka (Oryzias melastigma).</title>
        <authorList>
            <person name="Liang P."/>
            <person name="Saqib H.S.A."/>
            <person name="Ni X."/>
            <person name="Shen Y."/>
        </authorList>
    </citation>
    <scope>NUCLEOTIDE SEQUENCE</scope>
    <source>
        <strain evidence="2">Bigg-433</strain>
    </source>
</reference>
<proteinExistence type="inferred from homology"/>
<protein>
    <submittedName>
        <fullName evidence="2">Glucose-induced degradation-like protein 4</fullName>
    </submittedName>
</protein>
<dbReference type="Pfam" id="PF09783">
    <property type="entry name" value="Vac_ImportDeg"/>
    <property type="match status" value="1"/>
</dbReference>
<accession>A0A834BPF7</accession>